<comment type="similarity">
    <text evidence="2 6">Belongs to the flagella basal body rod proteins family.</text>
</comment>
<keyword evidence="8" id="KW-0966">Cell projection</keyword>
<comment type="caution">
    <text evidence="8">The sequence shown here is derived from an EMBL/GenBank/DDBJ whole genome shotgun (WGS) entry which is preliminary data.</text>
</comment>
<protein>
    <recommendedName>
        <fullName evidence="3 6">Flagellar basal body rod protein FlgB</fullName>
    </recommendedName>
</protein>
<keyword evidence="8" id="KW-0282">Flagellum</keyword>
<evidence type="ECO:0000256" key="6">
    <source>
        <dbReference type="PIRNR" id="PIRNR002889"/>
    </source>
</evidence>
<dbReference type="GO" id="GO:0071978">
    <property type="term" value="P:bacterial-type flagellum-dependent swarming motility"/>
    <property type="evidence" value="ECO:0007669"/>
    <property type="project" value="TreeGrafter"/>
</dbReference>
<dbReference type="NCBIfam" id="TIGR01396">
    <property type="entry name" value="FlgB"/>
    <property type="match status" value="1"/>
</dbReference>
<dbReference type="PANTHER" id="PTHR30435:SF12">
    <property type="entry name" value="FLAGELLAR BASAL BODY ROD PROTEIN FLGB"/>
    <property type="match status" value="1"/>
</dbReference>
<reference evidence="8 9" key="1">
    <citation type="submission" date="2013-12" db="EMBL/GenBank/DDBJ databases">
        <title>NBRP : Genome information of microbial organism related human and environment.</title>
        <authorList>
            <person name="Hattori M."/>
            <person name="Oshima K."/>
            <person name="Inaba H."/>
            <person name="Suda W."/>
            <person name="Sakamoto M."/>
            <person name="Iino T."/>
            <person name="Kitahara M."/>
            <person name="Oshida Y."/>
            <person name="Iida T."/>
            <person name="Kudo T."/>
            <person name="Itoh T."/>
            <person name="Ahmed I."/>
            <person name="Ohkuma M."/>
        </authorList>
    </citation>
    <scope>NUCLEOTIDE SEQUENCE [LARGE SCALE GENOMIC DNA]</scope>
    <source>
        <strain evidence="8 9">JCM 21738</strain>
    </source>
</reference>
<feature type="domain" description="Flagellar basal body rod protein N-terminal" evidence="7">
    <location>
        <begin position="13"/>
        <end position="41"/>
    </location>
</feature>
<sequence length="134" mass="15019">MQKLKLFSNTVSTLEHALNYSSAKQKVISQNIANVDTPNYKAKDVSFKAVFQDVMGKSFQANRSDARHYEFSSKASRLPGVVTYPNVNYNQNGNSVDLDKEMADLATNQIYYNALTERINGKFNSLQTVIRGGK</sequence>
<dbReference type="PIRSF" id="PIRSF002889">
    <property type="entry name" value="Rod_FlgB"/>
    <property type="match status" value="1"/>
</dbReference>
<comment type="function">
    <text evidence="5 6">Structural component of flagellum, the bacterial motility apparatus. Part of the rod structure of flagellar basal body.</text>
</comment>
<organism evidence="8 9">
    <name type="scientific">Mesobacillus boroniphilus JCM 21738</name>
    <dbReference type="NCBI Taxonomy" id="1294265"/>
    <lineage>
        <taxon>Bacteria</taxon>
        <taxon>Bacillati</taxon>
        <taxon>Bacillota</taxon>
        <taxon>Bacilli</taxon>
        <taxon>Bacillales</taxon>
        <taxon>Bacillaceae</taxon>
        <taxon>Mesobacillus</taxon>
    </lineage>
</organism>
<dbReference type="EMBL" id="BAUW01000002">
    <property type="protein sequence ID" value="GAE43641.1"/>
    <property type="molecule type" value="Genomic_DNA"/>
</dbReference>
<evidence type="ECO:0000256" key="1">
    <source>
        <dbReference type="ARBA" id="ARBA00004117"/>
    </source>
</evidence>
<keyword evidence="8" id="KW-0969">Cilium</keyword>
<evidence type="ECO:0000313" key="8">
    <source>
        <dbReference type="EMBL" id="GAE43641.1"/>
    </source>
</evidence>
<dbReference type="InterPro" id="IPR001444">
    <property type="entry name" value="Flag_bb_rod_N"/>
</dbReference>
<keyword evidence="4 6" id="KW-0975">Bacterial flagellum</keyword>
<evidence type="ECO:0000256" key="4">
    <source>
        <dbReference type="ARBA" id="ARBA00023143"/>
    </source>
</evidence>
<proteinExistence type="inferred from homology"/>
<evidence type="ECO:0000313" key="9">
    <source>
        <dbReference type="Proteomes" id="UP000018949"/>
    </source>
</evidence>
<comment type="subcellular location">
    <subcellularLocation>
        <location evidence="1 6">Bacterial flagellum basal body</location>
    </subcellularLocation>
</comment>
<dbReference type="Proteomes" id="UP000018949">
    <property type="component" value="Unassembled WGS sequence"/>
</dbReference>
<evidence type="ECO:0000256" key="2">
    <source>
        <dbReference type="ARBA" id="ARBA00009677"/>
    </source>
</evidence>
<gene>
    <name evidence="8" type="ORF">JCM21738_293</name>
</gene>
<keyword evidence="9" id="KW-1185">Reference proteome</keyword>
<dbReference type="AlphaFoldDB" id="W4RH65"/>
<dbReference type="Pfam" id="PF00460">
    <property type="entry name" value="Flg_bb_rod"/>
    <property type="match status" value="1"/>
</dbReference>
<dbReference type="eggNOG" id="COG1815">
    <property type="taxonomic scope" value="Bacteria"/>
</dbReference>
<evidence type="ECO:0000256" key="5">
    <source>
        <dbReference type="ARBA" id="ARBA00024934"/>
    </source>
</evidence>
<comment type="subunit">
    <text evidence="6">The basal body constitutes a major portion of the flagellar organelle and consists of a number of rings mounted on a central rod.</text>
</comment>
<evidence type="ECO:0000256" key="3">
    <source>
        <dbReference type="ARBA" id="ARBA00014376"/>
    </source>
</evidence>
<dbReference type="GO" id="GO:0030694">
    <property type="term" value="C:bacterial-type flagellum basal body, rod"/>
    <property type="evidence" value="ECO:0007669"/>
    <property type="project" value="InterPro"/>
</dbReference>
<name>W4RH65_9BACI</name>
<accession>W4RH65</accession>
<dbReference type="InterPro" id="IPR006300">
    <property type="entry name" value="FlgB"/>
</dbReference>
<evidence type="ECO:0000259" key="7">
    <source>
        <dbReference type="Pfam" id="PF00460"/>
    </source>
</evidence>
<dbReference type="PANTHER" id="PTHR30435">
    <property type="entry name" value="FLAGELLAR PROTEIN"/>
    <property type="match status" value="1"/>
</dbReference>